<dbReference type="EMBL" id="QMIE01000017">
    <property type="protein sequence ID" value="TVM15378.1"/>
    <property type="molecule type" value="Genomic_DNA"/>
</dbReference>
<reference evidence="4 5" key="1">
    <citation type="submission" date="2018-06" db="EMBL/GenBank/DDBJ databases">
        <title>Complete genome of Desulfovibrio indonesiensis P37SLT.</title>
        <authorList>
            <person name="Crispim J.S."/>
            <person name="Vidigal P.M.P."/>
            <person name="Silva L.C.F."/>
            <person name="Laguardia C.N."/>
            <person name="Araujo L.C."/>
            <person name="Dias R.S."/>
            <person name="Sousa M.P."/>
            <person name="Paula S.O."/>
            <person name="Silva C."/>
        </authorList>
    </citation>
    <scope>NUCLEOTIDE SEQUENCE [LARGE SCALE GENOMIC DNA]</scope>
    <source>
        <strain evidence="4 5">P37SLT</strain>
    </source>
</reference>
<feature type="region of interest" description="Disordered" evidence="1">
    <location>
        <begin position="158"/>
        <end position="225"/>
    </location>
</feature>
<feature type="domain" description="SPOR" evidence="3">
    <location>
        <begin position="18"/>
        <end position="104"/>
    </location>
</feature>
<keyword evidence="5" id="KW-1185">Reference proteome</keyword>
<protein>
    <recommendedName>
        <fullName evidence="3">SPOR domain-containing protein</fullName>
    </recommendedName>
</protein>
<feature type="compositionally biased region" description="Polar residues" evidence="1">
    <location>
        <begin position="174"/>
        <end position="183"/>
    </location>
</feature>
<organism evidence="4 5">
    <name type="scientific">Oceanidesulfovibrio indonesiensis</name>
    <dbReference type="NCBI Taxonomy" id="54767"/>
    <lineage>
        <taxon>Bacteria</taxon>
        <taxon>Pseudomonadati</taxon>
        <taxon>Thermodesulfobacteriota</taxon>
        <taxon>Desulfovibrionia</taxon>
        <taxon>Desulfovibrionales</taxon>
        <taxon>Desulfovibrionaceae</taxon>
        <taxon>Oceanidesulfovibrio</taxon>
    </lineage>
</organism>
<name>A0A7M3MC66_9BACT</name>
<evidence type="ECO:0000259" key="3">
    <source>
        <dbReference type="PROSITE" id="PS51724"/>
    </source>
</evidence>
<dbReference type="GO" id="GO:0042834">
    <property type="term" value="F:peptidoglycan binding"/>
    <property type="evidence" value="ECO:0007669"/>
    <property type="project" value="InterPro"/>
</dbReference>
<gene>
    <name evidence="4" type="ORF">DPQ33_15560</name>
</gene>
<accession>A0A7M3MC66</accession>
<sequence length="261" mass="28351">MYIARYILAAFLALFPSIAQAGQWGVHLASYKLKANVHSGWSQLQTDYPELLDGLSPLHVMTNVPSKGVFIRLIAGPIPNRNRADALRREFVARGKYADVLALPDTEPPSTARPRSIENIPLCSTMHDLQVRIRPVDTHDLIGMDANPVLVVVARSNDSKPPRNLASRAYTPATDPQNRSKSSLAAKLKRQLPHPATVSLHSDILTKNTSTGAMSDPSPGGERERHEFAGMTIGNGQVNFMPGLCRIGDDVGPYAGIGISF</sequence>
<evidence type="ECO:0000256" key="1">
    <source>
        <dbReference type="SAM" id="MobiDB-lite"/>
    </source>
</evidence>
<feature type="chain" id="PRO_5029728381" description="SPOR domain-containing protein" evidence="2">
    <location>
        <begin position="22"/>
        <end position="261"/>
    </location>
</feature>
<keyword evidence="2" id="KW-0732">Signal</keyword>
<comment type="caution">
    <text evidence="4">The sequence shown here is derived from an EMBL/GenBank/DDBJ whole genome shotgun (WGS) entry which is preliminary data.</text>
</comment>
<proteinExistence type="predicted"/>
<dbReference type="OrthoDB" id="7338235at2"/>
<evidence type="ECO:0000313" key="4">
    <source>
        <dbReference type="EMBL" id="TVM15378.1"/>
    </source>
</evidence>
<feature type="signal peptide" evidence="2">
    <location>
        <begin position="1"/>
        <end position="21"/>
    </location>
</feature>
<evidence type="ECO:0000256" key="2">
    <source>
        <dbReference type="SAM" id="SignalP"/>
    </source>
</evidence>
<dbReference type="RefSeq" id="WP_144304148.1">
    <property type="nucleotide sequence ID" value="NZ_QMIE01000017.1"/>
</dbReference>
<dbReference type="InterPro" id="IPR007730">
    <property type="entry name" value="SPOR-like_dom"/>
</dbReference>
<dbReference type="PROSITE" id="PS51724">
    <property type="entry name" value="SPOR"/>
    <property type="match status" value="1"/>
</dbReference>
<dbReference type="AlphaFoldDB" id="A0A7M3MC66"/>
<dbReference type="Proteomes" id="UP000448292">
    <property type="component" value="Unassembled WGS sequence"/>
</dbReference>
<evidence type="ECO:0000313" key="5">
    <source>
        <dbReference type="Proteomes" id="UP000448292"/>
    </source>
</evidence>